<dbReference type="InterPro" id="IPR001810">
    <property type="entry name" value="F-box_dom"/>
</dbReference>
<evidence type="ECO:0000259" key="1">
    <source>
        <dbReference type="PROSITE" id="PS50181"/>
    </source>
</evidence>
<dbReference type="Gene3D" id="1.20.1280.50">
    <property type="match status" value="1"/>
</dbReference>
<dbReference type="InterPro" id="IPR015915">
    <property type="entry name" value="Kelch-typ_b-propeller"/>
</dbReference>
<dbReference type="PROSITE" id="PS50181">
    <property type="entry name" value="FBOX"/>
    <property type="match status" value="1"/>
</dbReference>
<dbReference type="SUPFAM" id="SSF50965">
    <property type="entry name" value="Galactose oxidase, central domain"/>
    <property type="match status" value="1"/>
</dbReference>
<dbReference type="FunFam" id="1.20.1280.50:FF:000040">
    <property type="entry name" value="protein UNUSUAL FLORAL ORGANS"/>
    <property type="match status" value="1"/>
</dbReference>
<evidence type="ECO:0000313" key="2">
    <source>
        <dbReference type="EMBL" id="WMV16407.1"/>
    </source>
</evidence>
<dbReference type="Pfam" id="PF03478">
    <property type="entry name" value="Beta-prop_KIB1-4"/>
    <property type="match status" value="1"/>
</dbReference>
<dbReference type="Gene3D" id="2.120.10.80">
    <property type="entry name" value="Kelch-type beta propeller"/>
    <property type="match status" value="1"/>
</dbReference>
<sequence length="462" mass="51694">MEAFHHAPISFHFPYAFPIPTPTPTTNFLGTPNSSSINGMINTWMDSRIWSRLPHRLIDRIIAFLPPPAFFRARAVCKRFYGLIYSTHFLELYLQVSPKRNWFIFFKQKVPRNNIYKNMMNSSSTNSGICSVEGYLFDPDNLSWYRLSFALIPQGFSPVSSSGGLICFVSDESGSKNILLCNPLVGSIIPLPPTLRPRLFPSIGLTITNTSIDLAVAGDDLISPYAVKNLTTESFHIDGNGFYSIWGTTSSLPRLCSFESGKMVHVQGRFYCMNFSPFSVLSYDIGTNNWCKIQAPMRRFLRSPSLVEGNGKVVLVAAVEKSKLNVPRSLRLWALQDCGTMWLEIERMPQQLYVQFAEVENGQGFNCVGHGEYVVIMIKNNSDKALLFDFCKKRWIWIPPCPFLGNNNINLDFGGGSSNNYCGEFGVGVGGGELHGFGYDPRLAAPIGALLDQLTLPFQSFN</sequence>
<dbReference type="PANTHER" id="PTHR31672">
    <property type="entry name" value="BNACNNG10540D PROTEIN"/>
    <property type="match status" value="1"/>
</dbReference>
<name>A0AAF0Q3U8_SOLVR</name>
<dbReference type="Pfam" id="PF00646">
    <property type="entry name" value="F-box"/>
    <property type="match status" value="1"/>
</dbReference>
<evidence type="ECO:0000313" key="3">
    <source>
        <dbReference type="Proteomes" id="UP001234989"/>
    </source>
</evidence>
<dbReference type="EMBL" id="CP133613">
    <property type="protein sequence ID" value="WMV16407.1"/>
    <property type="molecule type" value="Genomic_DNA"/>
</dbReference>
<gene>
    <name evidence="2" type="ORF">MTR67_009792</name>
</gene>
<keyword evidence="3" id="KW-1185">Reference proteome</keyword>
<dbReference type="InterPro" id="IPR005174">
    <property type="entry name" value="KIB1-4_b-propeller"/>
</dbReference>
<dbReference type="CDD" id="cd09917">
    <property type="entry name" value="F-box_SF"/>
    <property type="match status" value="1"/>
</dbReference>
<proteinExistence type="predicted"/>
<dbReference type="InterPro" id="IPR050796">
    <property type="entry name" value="SCF_F-box_component"/>
</dbReference>
<dbReference type="Proteomes" id="UP001234989">
    <property type="component" value="Chromosome 2"/>
</dbReference>
<dbReference type="SUPFAM" id="SSF81383">
    <property type="entry name" value="F-box domain"/>
    <property type="match status" value="1"/>
</dbReference>
<organism evidence="2 3">
    <name type="scientific">Solanum verrucosum</name>
    <dbReference type="NCBI Taxonomy" id="315347"/>
    <lineage>
        <taxon>Eukaryota</taxon>
        <taxon>Viridiplantae</taxon>
        <taxon>Streptophyta</taxon>
        <taxon>Embryophyta</taxon>
        <taxon>Tracheophyta</taxon>
        <taxon>Spermatophyta</taxon>
        <taxon>Magnoliopsida</taxon>
        <taxon>eudicotyledons</taxon>
        <taxon>Gunneridae</taxon>
        <taxon>Pentapetalae</taxon>
        <taxon>asterids</taxon>
        <taxon>lamiids</taxon>
        <taxon>Solanales</taxon>
        <taxon>Solanaceae</taxon>
        <taxon>Solanoideae</taxon>
        <taxon>Solaneae</taxon>
        <taxon>Solanum</taxon>
    </lineage>
</organism>
<dbReference type="SMART" id="SM00256">
    <property type="entry name" value="FBOX"/>
    <property type="match status" value="1"/>
</dbReference>
<accession>A0AAF0Q3U8</accession>
<reference evidence="2" key="1">
    <citation type="submission" date="2023-08" db="EMBL/GenBank/DDBJ databases">
        <title>A de novo genome assembly of Solanum verrucosum Schlechtendal, a Mexican diploid species geographically isolated from the other diploid A-genome species in potato relatives.</title>
        <authorList>
            <person name="Hosaka K."/>
        </authorList>
    </citation>
    <scope>NUCLEOTIDE SEQUENCE</scope>
    <source>
        <tissue evidence="2">Young leaves</tissue>
    </source>
</reference>
<dbReference type="AlphaFoldDB" id="A0AAF0Q3U8"/>
<dbReference type="InterPro" id="IPR011043">
    <property type="entry name" value="Gal_Oxase/kelch_b-propeller"/>
</dbReference>
<protein>
    <recommendedName>
        <fullName evidence="1">F-box domain-containing protein</fullName>
    </recommendedName>
</protein>
<dbReference type="PANTHER" id="PTHR31672:SF12">
    <property type="entry name" value="F-BOX DOMAIN-CONTAINING PROTEIN"/>
    <property type="match status" value="1"/>
</dbReference>
<feature type="domain" description="F-box" evidence="1">
    <location>
        <begin position="47"/>
        <end position="96"/>
    </location>
</feature>
<dbReference type="InterPro" id="IPR036047">
    <property type="entry name" value="F-box-like_dom_sf"/>
</dbReference>